<gene>
    <name evidence="2" type="ORF">NP590_11035</name>
</gene>
<evidence type="ECO:0000256" key="1">
    <source>
        <dbReference type="SAM" id="Phobius"/>
    </source>
</evidence>
<feature type="transmembrane region" description="Helical" evidence="1">
    <location>
        <begin position="99"/>
        <end position="118"/>
    </location>
</feature>
<name>A0ABT1THB1_9GAMM</name>
<accession>A0ABT1THB1</accession>
<proteinExistence type="predicted"/>
<comment type="caution">
    <text evidence="2">The sequence shown here is derived from an EMBL/GenBank/DDBJ whole genome shotgun (WGS) entry which is preliminary data.</text>
</comment>
<feature type="transmembrane region" description="Helical" evidence="1">
    <location>
        <begin position="54"/>
        <end position="78"/>
    </location>
</feature>
<evidence type="ECO:0000313" key="2">
    <source>
        <dbReference type="EMBL" id="MCQ8104641.1"/>
    </source>
</evidence>
<sequence>MPFTPFHMGPGAAIKAVTGRYFSLTIFGFAQVAIDLEPLIRIVRHDSVLHGFTHTYLGAFTIGLLTLFMGKIVCQWLLRSWNFLLNFKYLKWLQVNSKISWFAASTGAFIGTFSHVLLDSIMHADMQPFWPISSNNALLNFIPGAWVYLLCSILGVIGLMSLFVIGLWNKWAIEIE</sequence>
<keyword evidence="3" id="KW-1185">Reference proteome</keyword>
<keyword evidence="1" id="KW-1133">Transmembrane helix</keyword>
<dbReference type="Pfam" id="PF04307">
    <property type="entry name" value="YdjM"/>
    <property type="match status" value="1"/>
</dbReference>
<reference evidence="2 3" key="1">
    <citation type="submission" date="2022-07" db="EMBL/GenBank/DDBJ databases">
        <title>Methylomonas rivi sp. nov., Methylomonas rosea sp. nov., Methylomonas aureus sp. nov. and Methylomonas subterranea sp. nov., four novel methanotrophs isolated from a freshwater creek and the deep terrestrial subsurface.</title>
        <authorList>
            <person name="Abin C."/>
            <person name="Sankaranarayanan K."/>
            <person name="Garner C."/>
            <person name="Sindelar R."/>
            <person name="Kotary K."/>
            <person name="Garner R."/>
            <person name="Barclay S."/>
            <person name="Lawson P."/>
            <person name="Krumholz L."/>
        </authorList>
    </citation>
    <scope>NUCLEOTIDE SEQUENCE [LARGE SCALE GENOMIC DNA]</scope>
    <source>
        <strain evidence="2 3">SURF-2</strain>
    </source>
</reference>
<dbReference type="Proteomes" id="UP001524499">
    <property type="component" value="Unassembled WGS sequence"/>
</dbReference>
<dbReference type="InterPro" id="IPR007404">
    <property type="entry name" value="YdjM-like"/>
</dbReference>
<protein>
    <submittedName>
        <fullName evidence="2">DUF4184 family protein</fullName>
    </submittedName>
</protein>
<dbReference type="EMBL" id="JANIBJ010000018">
    <property type="protein sequence ID" value="MCQ8104641.1"/>
    <property type="molecule type" value="Genomic_DNA"/>
</dbReference>
<keyword evidence="1" id="KW-0472">Membrane</keyword>
<dbReference type="RefSeq" id="WP_256602437.1">
    <property type="nucleotide sequence ID" value="NZ_JANIBJ010000018.1"/>
</dbReference>
<feature type="transmembrane region" description="Helical" evidence="1">
    <location>
        <begin position="145"/>
        <end position="168"/>
    </location>
</feature>
<evidence type="ECO:0000313" key="3">
    <source>
        <dbReference type="Proteomes" id="UP001524499"/>
    </source>
</evidence>
<keyword evidence="1" id="KW-0812">Transmembrane</keyword>
<organism evidence="2 3">
    <name type="scientific">Methylomonas subterranea</name>
    <dbReference type="NCBI Taxonomy" id="2952225"/>
    <lineage>
        <taxon>Bacteria</taxon>
        <taxon>Pseudomonadati</taxon>
        <taxon>Pseudomonadota</taxon>
        <taxon>Gammaproteobacteria</taxon>
        <taxon>Methylococcales</taxon>
        <taxon>Methylococcaceae</taxon>
        <taxon>Methylomonas</taxon>
    </lineage>
</organism>